<reference evidence="2" key="1">
    <citation type="submission" date="2017-02" db="EMBL/GenBank/DDBJ databases">
        <title>Delineation of Paenibacillus larvae strains originating from foulbrood outbreaks.</title>
        <authorList>
            <person name="Beims H."/>
            <person name="Bunk B."/>
            <person name="Sproeer C."/>
            <person name="Mohr K.I."/>
            <person name="Pradella S."/>
            <person name="Guenther G."/>
            <person name="Rohde M."/>
            <person name="von der Ohe W."/>
            <person name="Steinert M."/>
        </authorList>
    </citation>
    <scope>NUCLEOTIDE SEQUENCE [LARGE SCALE GENOMIC DNA]</scope>
    <source>
        <strain evidence="2">Eric_III</strain>
        <plasmid evidence="2">Plasmid unnamed1</plasmid>
    </source>
</reference>
<evidence type="ECO:0000313" key="1">
    <source>
        <dbReference type="EMBL" id="AVF28862.1"/>
    </source>
</evidence>
<dbReference type="EMBL" id="CP019656">
    <property type="protein sequence ID" value="AVF28862.1"/>
    <property type="molecule type" value="Genomic_DNA"/>
</dbReference>
<name>A0A2L1U7G5_9BACL</name>
<keyword evidence="1" id="KW-0614">Plasmid</keyword>
<gene>
    <name evidence="1" type="ORF">ERICIII_04859</name>
</gene>
<evidence type="ECO:0000313" key="2">
    <source>
        <dbReference type="Proteomes" id="UP000239833"/>
    </source>
</evidence>
<protein>
    <submittedName>
        <fullName evidence="1">Uncharacterized protein</fullName>
    </submittedName>
</protein>
<proteinExistence type="predicted"/>
<accession>A0A2L1U7G5</accession>
<sequence>MRIPNGVSYFKRSKGEVPIDGVIKTERIEFFDDDEISKPLTSVNLDTKIEVLERYKNTMGIPYFIRKMNEESPGHKEAMQTFERAIIAEKLGFLATDLGECKYEHMEDFVLKVYKIQSLGQSNSNKRIHFYSVELTDENRDSFFYTFATMKKPNQIARDWGKSKTAADWLREDERFYILKKNLHKHIYVPPLPHPNKYMSFSIFQQRTQGMER</sequence>
<organism evidence="1 2">
    <name type="scientific">Paenibacillus larvae subsp. larvae</name>
    <dbReference type="NCBI Taxonomy" id="147375"/>
    <lineage>
        <taxon>Bacteria</taxon>
        <taxon>Bacillati</taxon>
        <taxon>Bacillota</taxon>
        <taxon>Bacilli</taxon>
        <taxon>Bacillales</taxon>
        <taxon>Paenibacillaceae</taxon>
        <taxon>Paenibacillus</taxon>
    </lineage>
</organism>
<geneLocation type="plasmid" evidence="1">
    <name>unnamed1</name>
</geneLocation>
<dbReference type="AlphaFoldDB" id="A0A2L1U7G5"/>
<dbReference type="Proteomes" id="UP000239833">
    <property type="component" value="Plasmid unnamed1"/>
</dbReference>